<dbReference type="InterPro" id="IPR002048">
    <property type="entry name" value="EF_hand_dom"/>
</dbReference>
<dbReference type="InterPro" id="IPR011992">
    <property type="entry name" value="EF-hand-dom_pair"/>
</dbReference>
<feature type="domain" description="EF-hand" evidence="5">
    <location>
        <begin position="120"/>
        <end position="155"/>
    </location>
</feature>
<evidence type="ECO:0000256" key="3">
    <source>
        <dbReference type="ARBA" id="ARBA00022837"/>
    </source>
</evidence>
<comment type="caution">
    <text evidence="6">The sequence shown here is derived from an EMBL/GenBank/DDBJ whole genome shotgun (WGS) entry which is preliminary data.</text>
</comment>
<accession>A0A8J4TMM0</accession>
<dbReference type="AlphaFoldDB" id="A0A8J4TMM0"/>
<dbReference type="PANTHER" id="PTHR34524">
    <property type="entry name" value="CALCYPHOSIN"/>
    <property type="match status" value="1"/>
</dbReference>
<dbReference type="SUPFAM" id="SSF47473">
    <property type="entry name" value="EF-hand"/>
    <property type="match status" value="1"/>
</dbReference>
<dbReference type="OrthoDB" id="26525at2759"/>
<feature type="signal peptide" evidence="4">
    <location>
        <begin position="1"/>
        <end position="19"/>
    </location>
</feature>
<evidence type="ECO:0000256" key="2">
    <source>
        <dbReference type="ARBA" id="ARBA00022737"/>
    </source>
</evidence>
<name>A0A8J4TMM0_9TREM</name>
<feature type="chain" id="PRO_5035163961" description="EF-hand domain-containing protein" evidence="4">
    <location>
        <begin position="20"/>
        <end position="193"/>
    </location>
</feature>
<dbReference type="SMART" id="SM00054">
    <property type="entry name" value="EFh"/>
    <property type="match status" value="4"/>
</dbReference>
<dbReference type="PROSITE" id="PS00018">
    <property type="entry name" value="EF_HAND_1"/>
    <property type="match status" value="3"/>
</dbReference>
<proteinExistence type="predicted"/>
<keyword evidence="2" id="KW-0677">Repeat</keyword>
<dbReference type="Pfam" id="PF13499">
    <property type="entry name" value="EF-hand_7"/>
    <property type="match status" value="2"/>
</dbReference>
<reference evidence="6" key="1">
    <citation type="submission" date="2019-05" db="EMBL/GenBank/DDBJ databases">
        <title>Annotation for the trematode Paragonimus heterotremus.</title>
        <authorList>
            <person name="Choi Y.-J."/>
        </authorList>
    </citation>
    <scope>NUCLEOTIDE SEQUENCE</scope>
    <source>
        <strain evidence="6">LC</strain>
    </source>
</reference>
<evidence type="ECO:0000313" key="6">
    <source>
        <dbReference type="EMBL" id="KAF5404881.1"/>
    </source>
</evidence>
<dbReference type="EMBL" id="LUCH01000545">
    <property type="protein sequence ID" value="KAF5404881.1"/>
    <property type="molecule type" value="Genomic_DNA"/>
</dbReference>
<evidence type="ECO:0000256" key="1">
    <source>
        <dbReference type="ARBA" id="ARBA00022723"/>
    </source>
</evidence>
<sequence>MTLSSIQIVLFSVLELSKTIVFVAGKFLEYESSKLKHIFQMPIKQATNAGLLKLFTILDVNGDKRVSLEELRNGLKSFGFTTDQVKSFLHKYDLNKDGEITLEEYKIAFGIQGTQQSDLDEKLDLKSLFNELDTDGSGDITVQELMTLYDRNGLPFLTSEMVDWIREHDQDKNGKLNQAEFIKFIQKQSNRKA</sequence>
<feature type="domain" description="EF-hand" evidence="5">
    <location>
        <begin position="80"/>
        <end position="115"/>
    </location>
</feature>
<dbReference type="Gene3D" id="1.10.238.10">
    <property type="entry name" value="EF-hand"/>
    <property type="match status" value="2"/>
</dbReference>
<dbReference type="PANTHER" id="PTHR34524:SF6">
    <property type="entry name" value="CALCYPHOSINE LIKE"/>
    <property type="match status" value="1"/>
</dbReference>
<keyword evidence="1" id="KW-0479">Metal-binding</keyword>
<keyword evidence="7" id="KW-1185">Reference proteome</keyword>
<keyword evidence="4" id="KW-0732">Signal</keyword>
<organism evidence="6 7">
    <name type="scientific">Paragonimus heterotremus</name>
    <dbReference type="NCBI Taxonomy" id="100268"/>
    <lineage>
        <taxon>Eukaryota</taxon>
        <taxon>Metazoa</taxon>
        <taxon>Spiralia</taxon>
        <taxon>Lophotrochozoa</taxon>
        <taxon>Platyhelminthes</taxon>
        <taxon>Trematoda</taxon>
        <taxon>Digenea</taxon>
        <taxon>Plagiorchiida</taxon>
        <taxon>Troglotremata</taxon>
        <taxon>Troglotrematidae</taxon>
        <taxon>Paragonimus</taxon>
    </lineage>
</organism>
<feature type="domain" description="EF-hand" evidence="5">
    <location>
        <begin position="156"/>
        <end position="191"/>
    </location>
</feature>
<evidence type="ECO:0000256" key="4">
    <source>
        <dbReference type="SAM" id="SignalP"/>
    </source>
</evidence>
<dbReference type="InterPro" id="IPR051581">
    <property type="entry name" value="Ca-bind"/>
</dbReference>
<protein>
    <recommendedName>
        <fullName evidence="5">EF-hand domain-containing protein</fullName>
    </recommendedName>
</protein>
<dbReference type="InterPro" id="IPR018247">
    <property type="entry name" value="EF_Hand_1_Ca_BS"/>
</dbReference>
<dbReference type="GO" id="GO:0005509">
    <property type="term" value="F:calcium ion binding"/>
    <property type="evidence" value="ECO:0007669"/>
    <property type="project" value="InterPro"/>
</dbReference>
<dbReference type="PROSITE" id="PS50222">
    <property type="entry name" value="EF_HAND_2"/>
    <property type="match status" value="3"/>
</dbReference>
<evidence type="ECO:0000313" key="7">
    <source>
        <dbReference type="Proteomes" id="UP000748531"/>
    </source>
</evidence>
<dbReference type="Proteomes" id="UP000748531">
    <property type="component" value="Unassembled WGS sequence"/>
</dbReference>
<gene>
    <name evidence="6" type="ORF">PHET_01604</name>
</gene>
<keyword evidence="3" id="KW-0106">Calcium</keyword>
<evidence type="ECO:0000259" key="5">
    <source>
        <dbReference type="PROSITE" id="PS50222"/>
    </source>
</evidence>